<dbReference type="PROSITE" id="PS51192">
    <property type="entry name" value="HELICASE_ATP_BIND_1"/>
    <property type="match status" value="1"/>
</dbReference>
<dbReference type="InterPro" id="IPR014001">
    <property type="entry name" value="Helicase_ATP-bd"/>
</dbReference>
<dbReference type="GO" id="GO:0016787">
    <property type="term" value="F:hydrolase activity"/>
    <property type="evidence" value="ECO:0007669"/>
    <property type="project" value="InterPro"/>
</dbReference>
<gene>
    <name evidence="3" type="ORF">GAZ09_20390</name>
</gene>
<organism evidence="3 4">
    <name type="scientific">Phocaeicola vulgatus</name>
    <name type="common">Bacteroides vulgatus</name>
    <dbReference type="NCBI Taxonomy" id="821"/>
    <lineage>
        <taxon>Bacteria</taxon>
        <taxon>Pseudomonadati</taxon>
        <taxon>Bacteroidota</taxon>
        <taxon>Bacteroidia</taxon>
        <taxon>Bacteroidales</taxon>
        <taxon>Bacteroidaceae</taxon>
        <taxon>Phocaeicola</taxon>
    </lineage>
</organism>
<dbReference type="GO" id="GO:0005524">
    <property type="term" value="F:ATP binding"/>
    <property type="evidence" value="ECO:0007669"/>
    <property type="project" value="InterPro"/>
</dbReference>
<evidence type="ECO:0000313" key="4">
    <source>
        <dbReference type="Proteomes" id="UP000483142"/>
    </source>
</evidence>
<comment type="caution">
    <text evidence="3">The sequence shown here is derived from an EMBL/GenBank/DDBJ whole genome shotgun (WGS) entry which is preliminary data.</text>
</comment>
<dbReference type="PANTHER" id="PTHR47396">
    <property type="entry name" value="TYPE I RESTRICTION ENZYME ECOKI R PROTEIN"/>
    <property type="match status" value="1"/>
</dbReference>
<dbReference type="InterPro" id="IPR027417">
    <property type="entry name" value="P-loop_NTPase"/>
</dbReference>
<dbReference type="InterPro" id="IPR050742">
    <property type="entry name" value="Helicase_Restrict-Modif_Enz"/>
</dbReference>
<feature type="non-terminal residue" evidence="3">
    <location>
        <position position="297"/>
    </location>
</feature>
<dbReference type="AlphaFoldDB" id="A0A6G0GIJ5"/>
<evidence type="ECO:0000256" key="1">
    <source>
        <dbReference type="SAM" id="MobiDB-lite"/>
    </source>
</evidence>
<keyword evidence="3" id="KW-0347">Helicase</keyword>
<keyword evidence="3" id="KW-0067">ATP-binding</keyword>
<dbReference type="Gene3D" id="3.40.50.300">
    <property type="entry name" value="P-loop containing nucleotide triphosphate hydrolases"/>
    <property type="match status" value="2"/>
</dbReference>
<keyword evidence="3" id="KW-0547">Nucleotide-binding</keyword>
<feature type="domain" description="Helicase ATP-binding" evidence="2">
    <location>
        <begin position="19"/>
        <end position="178"/>
    </location>
</feature>
<dbReference type="Proteomes" id="UP000483142">
    <property type="component" value="Unassembled WGS sequence"/>
</dbReference>
<dbReference type="GO" id="GO:0004386">
    <property type="term" value="F:helicase activity"/>
    <property type="evidence" value="ECO:0007669"/>
    <property type="project" value="UniProtKB-KW"/>
</dbReference>
<dbReference type="SMART" id="SM00487">
    <property type="entry name" value="DEXDc"/>
    <property type="match status" value="1"/>
</dbReference>
<feature type="compositionally biased region" description="Basic and acidic residues" evidence="1">
    <location>
        <begin position="81"/>
        <end position="101"/>
    </location>
</feature>
<reference evidence="3 4" key="1">
    <citation type="journal article" date="2019" name="Nat. Med.">
        <title>A library of human gut bacterial isolates paired with longitudinal multiomics data enables mechanistic microbiome research.</title>
        <authorList>
            <person name="Poyet M."/>
            <person name="Groussin M."/>
            <person name="Gibbons S.M."/>
            <person name="Avila-Pacheco J."/>
            <person name="Jiang X."/>
            <person name="Kearney S.M."/>
            <person name="Perrotta A.R."/>
            <person name="Berdy B."/>
            <person name="Zhao S."/>
            <person name="Lieberman T.D."/>
            <person name="Swanson P.K."/>
            <person name="Smith M."/>
            <person name="Roesemann S."/>
            <person name="Alexander J.E."/>
            <person name="Rich S.A."/>
            <person name="Livny J."/>
            <person name="Vlamakis H."/>
            <person name="Clish C."/>
            <person name="Bullock K."/>
            <person name="Deik A."/>
            <person name="Scott J."/>
            <person name="Pierce K.A."/>
            <person name="Xavier R.J."/>
            <person name="Alm E.J."/>
        </authorList>
    </citation>
    <scope>NUCLEOTIDE SEQUENCE [LARGE SCALE GENOMIC DNA]</scope>
    <source>
        <strain evidence="3 4">BIOML-A141</strain>
    </source>
</reference>
<evidence type="ECO:0000313" key="3">
    <source>
        <dbReference type="EMBL" id="KAB6446851.1"/>
    </source>
</evidence>
<dbReference type="EMBL" id="WDBZ01000058">
    <property type="protein sequence ID" value="KAB6446851.1"/>
    <property type="molecule type" value="Genomic_DNA"/>
</dbReference>
<dbReference type="Pfam" id="PF04851">
    <property type="entry name" value="ResIII"/>
    <property type="match status" value="1"/>
</dbReference>
<dbReference type="GO" id="GO:0005829">
    <property type="term" value="C:cytosol"/>
    <property type="evidence" value="ECO:0007669"/>
    <property type="project" value="TreeGrafter"/>
</dbReference>
<dbReference type="GO" id="GO:0003677">
    <property type="term" value="F:DNA binding"/>
    <property type="evidence" value="ECO:0007669"/>
    <property type="project" value="InterPro"/>
</dbReference>
<evidence type="ECO:0000259" key="2">
    <source>
        <dbReference type="PROSITE" id="PS51192"/>
    </source>
</evidence>
<protein>
    <submittedName>
        <fullName evidence="3">DEAD/DEAH box helicase</fullName>
    </submittedName>
</protein>
<proteinExistence type="predicted"/>
<accession>A0A6G0GIJ5</accession>
<dbReference type="SUPFAM" id="SSF52540">
    <property type="entry name" value="P-loop containing nucleoside triphosphate hydrolases"/>
    <property type="match status" value="2"/>
</dbReference>
<dbReference type="RefSeq" id="WP_195530407.1">
    <property type="nucleotide sequence ID" value="NZ_JADMTP010000053.1"/>
</dbReference>
<keyword evidence="3" id="KW-0378">Hydrolase</keyword>
<dbReference type="InterPro" id="IPR006935">
    <property type="entry name" value="Helicase/UvrB_N"/>
</dbReference>
<name>A0A6G0GIJ5_PHOVU</name>
<sequence>MARNDGLRDYQQEMKLRLFEEWELHRSVMVQMPTGTGKTHLLAAVVKEFLCGGGVGMRVWIVAHRRELVEQIEETVARYGMGKEPDKSAKNGRTGKDSMPEESGRVRVFSIQWLSRNRKIMDGQPDLIVIDEAHHALAETYRELWKRYPEARKLGMTATPCRLNRKGFTDLFDTLITSWSIAEFIGRGWLSSFDYVSIRANSREQRLVDSLKKRGVDGDYQVKEMNAVLNRETGIRQLYESVRRYAAGKKGIVYAVSIAHARQIAAYYSLHGVESVAIDSRTPALERKELVEDFRRG</sequence>
<dbReference type="PANTHER" id="PTHR47396:SF1">
    <property type="entry name" value="ATP-DEPENDENT HELICASE IRC3-RELATED"/>
    <property type="match status" value="1"/>
</dbReference>
<feature type="region of interest" description="Disordered" evidence="1">
    <location>
        <begin position="80"/>
        <end position="101"/>
    </location>
</feature>